<dbReference type="Pfam" id="PF13962">
    <property type="entry name" value="PGG"/>
    <property type="match status" value="1"/>
</dbReference>
<dbReference type="AlphaFoldDB" id="A0A371E523"/>
<name>A0A371E523_MUCPR</name>
<sequence>MPALGRFIRHFRRFVRRSILINFDGAYNIIKKIRDKKMEHYLVLGILNYICKRMSTMIETELCEMSAYDAILLAARNGITELVESMRDANPELLLTMDESRRDIFAHAIVNRQEEVFQLIHDIETNKEIITSRQDALGNNLLHIVAELGPSRYLDSISNPALRMQKELQWFQEVMNVVPQWCQEAKDANGKTAREVFSEEHKELLNSGHQWVKDTASSFTIVGTLIITIMFAAAFTVPGGNNSESGFPVFLGKDIFTYFVVSVALSLVASSSSVLMFIGLITSRYAENDFLRSLPLKLLFGLATLFISVAFMMSAFITTLALMLTGYRRIIMAAMWLSLLPILVSVPSLLRLASEIYHSTVGLNFEKHAAKNRRNRD</sequence>
<feature type="transmembrane region" description="Helical" evidence="1">
    <location>
        <begin position="216"/>
        <end position="235"/>
    </location>
</feature>
<dbReference type="STRING" id="157652.A0A371E523"/>
<dbReference type="PANTHER" id="PTHR24177">
    <property type="entry name" value="CASKIN"/>
    <property type="match status" value="1"/>
</dbReference>
<evidence type="ECO:0000259" key="2">
    <source>
        <dbReference type="Pfam" id="PF13962"/>
    </source>
</evidence>
<evidence type="ECO:0000313" key="4">
    <source>
        <dbReference type="Proteomes" id="UP000257109"/>
    </source>
</evidence>
<evidence type="ECO:0000256" key="1">
    <source>
        <dbReference type="SAM" id="Phobius"/>
    </source>
</evidence>
<dbReference type="OrthoDB" id="1431907at2759"/>
<keyword evidence="1" id="KW-0812">Transmembrane</keyword>
<feature type="transmembrane region" description="Helical" evidence="1">
    <location>
        <begin position="255"/>
        <end position="278"/>
    </location>
</feature>
<feature type="transmembrane region" description="Helical" evidence="1">
    <location>
        <begin position="330"/>
        <end position="350"/>
    </location>
</feature>
<comment type="caution">
    <text evidence="3">The sequence shown here is derived from an EMBL/GenBank/DDBJ whole genome shotgun (WGS) entry which is preliminary data.</text>
</comment>
<accession>A0A371E523</accession>
<dbReference type="SUPFAM" id="SSF140860">
    <property type="entry name" value="Pseudo ankyrin repeat-like"/>
    <property type="match status" value="1"/>
</dbReference>
<protein>
    <submittedName>
        <fullName evidence="3">Ankyrin repeat-containing protein ITN1</fullName>
    </submittedName>
</protein>
<organism evidence="3 4">
    <name type="scientific">Mucuna pruriens</name>
    <name type="common">Velvet bean</name>
    <name type="synonym">Dolichos pruriens</name>
    <dbReference type="NCBI Taxonomy" id="157652"/>
    <lineage>
        <taxon>Eukaryota</taxon>
        <taxon>Viridiplantae</taxon>
        <taxon>Streptophyta</taxon>
        <taxon>Embryophyta</taxon>
        <taxon>Tracheophyta</taxon>
        <taxon>Spermatophyta</taxon>
        <taxon>Magnoliopsida</taxon>
        <taxon>eudicotyledons</taxon>
        <taxon>Gunneridae</taxon>
        <taxon>Pentapetalae</taxon>
        <taxon>rosids</taxon>
        <taxon>fabids</taxon>
        <taxon>Fabales</taxon>
        <taxon>Fabaceae</taxon>
        <taxon>Papilionoideae</taxon>
        <taxon>50 kb inversion clade</taxon>
        <taxon>NPAAA clade</taxon>
        <taxon>indigoferoid/millettioid clade</taxon>
        <taxon>Phaseoleae</taxon>
        <taxon>Mucuna</taxon>
    </lineage>
</organism>
<feature type="non-terminal residue" evidence="3">
    <location>
        <position position="1"/>
    </location>
</feature>
<keyword evidence="4" id="KW-1185">Reference proteome</keyword>
<keyword evidence="1" id="KW-1133">Transmembrane helix</keyword>
<dbReference type="Proteomes" id="UP000257109">
    <property type="component" value="Unassembled WGS sequence"/>
</dbReference>
<evidence type="ECO:0000313" key="3">
    <source>
        <dbReference type="EMBL" id="RDX61135.1"/>
    </source>
</evidence>
<feature type="domain" description="PGG" evidence="2">
    <location>
        <begin position="210"/>
        <end position="321"/>
    </location>
</feature>
<dbReference type="PANTHER" id="PTHR24177:SF329">
    <property type="entry name" value="ANKYRIN REPEAT PROTEIN"/>
    <property type="match status" value="1"/>
</dbReference>
<proteinExistence type="predicted"/>
<dbReference type="InterPro" id="IPR026961">
    <property type="entry name" value="PGG_dom"/>
</dbReference>
<gene>
    <name evidence="3" type="primary">ITN1</name>
    <name evidence="3" type="ORF">CR513_60663</name>
</gene>
<keyword evidence="1" id="KW-0472">Membrane</keyword>
<dbReference type="GO" id="GO:0016020">
    <property type="term" value="C:membrane"/>
    <property type="evidence" value="ECO:0007669"/>
    <property type="project" value="TreeGrafter"/>
</dbReference>
<feature type="transmembrane region" description="Helical" evidence="1">
    <location>
        <begin position="298"/>
        <end position="324"/>
    </location>
</feature>
<dbReference type="EMBL" id="QJKJ01016330">
    <property type="protein sequence ID" value="RDX61135.1"/>
    <property type="molecule type" value="Genomic_DNA"/>
</dbReference>
<reference evidence="3" key="1">
    <citation type="submission" date="2018-05" db="EMBL/GenBank/DDBJ databases">
        <title>Draft genome of Mucuna pruriens seed.</title>
        <authorList>
            <person name="Nnadi N.E."/>
            <person name="Vos R."/>
            <person name="Hasami M.H."/>
            <person name="Devisetty U.K."/>
            <person name="Aguiy J.C."/>
        </authorList>
    </citation>
    <scope>NUCLEOTIDE SEQUENCE [LARGE SCALE GENOMIC DNA]</scope>
    <source>
        <strain evidence="3">JCA_2017</strain>
    </source>
</reference>